<dbReference type="Pfam" id="PF20376">
    <property type="entry name" value="DUF6671"/>
    <property type="match status" value="1"/>
</dbReference>
<evidence type="ECO:0000259" key="1">
    <source>
        <dbReference type="Pfam" id="PF20376"/>
    </source>
</evidence>
<feature type="domain" description="DUF6671" evidence="1">
    <location>
        <begin position="66"/>
        <end position="282"/>
    </location>
</feature>
<name>A0ABY9RJ68_9BURK</name>
<dbReference type="EMBL" id="CP133720">
    <property type="protein sequence ID" value="WMW80724.1"/>
    <property type="molecule type" value="Genomic_DNA"/>
</dbReference>
<dbReference type="Proteomes" id="UP001181355">
    <property type="component" value="Chromosome"/>
</dbReference>
<reference evidence="2" key="1">
    <citation type="submission" date="2023-09" db="EMBL/GenBank/DDBJ databases">
        <title>Undibacterium sp. 20NA77.5 isolated from freshwater.</title>
        <authorList>
            <person name="Le V."/>
            <person name="Ko S.-R."/>
            <person name="Ahn C.-Y."/>
            <person name="Oh H.-M."/>
        </authorList>
    </citation>
    <scope>NUCLEOTIDE SEQUENCE</scope>
    <source>
        <strain evidence="2">20NA77.5</strain>
    </source>
</reference>
<protein>
    <recommendedName>
        <fullName evidence="1">DUF6671 domain-containing protein</fullName>
    </recommendedName>
</protein>
<evidence type="ECO:0000313" key="3">
    <source>
        <dbReference type="Proteomes" id="UP001181355"/>
    </source>
</evidence>
<dbReference type="InterPro" id="IPR046612">
    <property type="entry name" value="DUF6671"/>
</dbReference>
<proteinExistence type="predicted"/>
<dbReference type="RefSeq" id="WP_309482215.1">
    <property type="nucleotide sequence ID" value="NZ_CP133720.1"/>
</dbReference>
<sequence>MNQSKYRGQKIAFLTQHGKQEVVAAALEPVLGCEVIHVSGYDTDLLGSFTRDVPRSGTQLDAARRKARKGMELAGLKIGLASEGSFSTDPYTGMMPWNREIMVLIDDELGIEVVGMAQGSTIAGQILTANWDDVEQFVRKLGFPQQQVVMRPQSEKDPRFIKGIGSWEKLGDAFTNLQMEADNRKVFVEPDLRAFASPTRMSHIAHASEDLAQRILSCCPQCAAPGFSVVQRQPGLPCELCGTPTTTYLSETLRCVLCKHEEMRQRQDLQYADPRHCPQCNP</sequence>
<organism evidence="2 3">
    <name type="scientific">Undibacterium cyanobacteriorum</name>
    <dbReference type="NCBI Taxonomy" id="3073561"/>
    <lineage>
        <taxon>Bacteria</taxon>
        <taxon>Pseudomonadati</taxon>
        <taxon>Pseudomonadota</taxon>
        <taxon>Betaproteobacteria</taxon>
        <taxon>Burkholderiales</taxon>
        <taxon>Oxalobacteraceae</taxon>
        <taxon>Undibacterium</taxon>
    </lineage>
</organism>
<gene>
    <name evidence="2" type="ORF">RF679_00250</name>
</gene>
<accession>A0ABY9RJ68</accession>
<evidence type="ECO:0000313" key="2">
    <source>
        <dbReference type="EMBL" id="WMW80724.1"/>
    </source>
</evidence>
<keyword evidence="3" id="KW-1185">Reference proteome</keyword>